<evidence type="ECO:0000313" key="6">
    <source>
        <dbReference type="Proteomes" id="UP000600171"/>
    </source>
</evidence>
<dbReference type="PANTHER" id="PTHR10133:SF27">
    <property type="entry name" value="DNA POLYMERASE NU"/>
    <property type="match status" value="1"/>
</dbReference>
<dbReference type="Pfam" id="PF00476">
    <property type="entry name" value="DNA_pol_A"/>
    <property type="match status" value="1"/>
</dbReference>
<keyword evidence="5" id="KW-0378">Hydrolase</keyword>
<dbReference type="InterPro" id="IPR002298">
    <property type="entry name" value="DNA_polymerase_A"/>
</dbReference>
<evidence type="ECO:0000256" key="3">
    <source>
        <dbReference type="ARBA" id="ARBA00049244"/>
    </source>
</evidence>
<dbReference type="GO" id="GO:0004527">
    <property type="term" value="F:exonuclease activity"/>
    <property type="evidence" value="ECO:0007669"/>
    <property type="project" value="UniProtKB-KW"/>
</dbReference>
<feature type="domain" description="DNA-directed DNA polymerase family A palm" evidence="4">
    <location>
        <begin position="343"/>
        <end position="553"/>
    </location>
</feature>
<comment type="caution">
    <text evidence="5">The sequence shown here is derived from an EMBL/GenBank/DDBJ whole genome shotgun (WGS) entry which is preliminary data.</text>
</comment>
<dbReference type="InterPro" id="IPR001098">
    <property type="entry name" value="DNA-dir_DNA_pol_A_palm_dom"/>
</dbReference>
<keyword evidence="2" id="KW-0235">DNA replication</keyword>
<proteinExistence type="predicted"/>
<gene>
    <name evidence="5" type="ORF">GCM10007359_10140</name>
</gene>
<evidence type="ECO:0000256" key="2">
    <source>
        <dbReference type="ARBA" id="ARBA00022705"/>
    </source>
</evidence>
<accession>A0A917MSM3</accession>
<dbReference type="RefSeq" id="WP_188359200.1">
    <property type="nucleotide sequence ID" value="NZ_BMDC01000001.1"/>
</dbReference>
<name>A0A917MSM3_9MICC</name>
<evidence type="ECO:0000256" key="1">
    <source>
        <dbReference type="ARBA" id="ARBA00012417"/>
    </source>
</evidence>
<dbReference type="Gene3D" id="1.10.150.20">
    <property type="entry name" value="5' to 3' exonuclease, C-terminal subdomain"/>
    <property type="match status" value="1"/>
</dbReference>
<dbReference type="InterPro" id="IPR043502">
    <property type="entry name" value="DNA/RNA_pol_sf"/>
</dbReference>
<sequence>MYIVLGAAEDSAQVATGALPAAWEAVTFTDSGFGTHRRIPTERLGAFITEVEARNHSKTIRWAWADARVLMPLLLDQGVSPFRAHDLRLVQRILVTAETRAQNNLSFTPTIDLLTEDDAPAGTLPPAQVAAGQDSLFEDSLFQPARPQRTFPTAVQLTEELKTQLAAIEASPQPKRLRLLAAAESTGGLIAGEMKFYGIPWNRAIHERILTEALGPRPGLYEKPYEMVKLAGEIRQALGSPKVNVDSPADLLKAMQSAGMRVESTRKWELVSWADENPRLKSQRHAVVDLILRYKKLSRLFSANGWNWLDEWVKDNRFYPAYEVGGVVTGRWGAHGGGAMQIPKDVRSAVQAEEGMILTVADASQVEPRILAAMSADPKLAIAGRDRDLYLGIAELGERTGSALTERAHAKIALLGAMYGATTGESGRLMPHLKKMFPQAIGFTEQAARIGERGGQVTTYLGRTSPAPSADWFERQRNRSTAEAERAAVSASRAWGRFTRNFVVQGTAAEWALCWMSLIRQKLRTTVMFGKPMRSHLVYFLHDEIMIYGPEREAQTCTKIVRESAQQAAELIFGPVPVQFPVTVVSTDNYAKAK</sequence>
<dbReference type="AlphaFoldDB" id="A0A917MSM3"/>
<dbReference type="CDD" id="cd06444">
    <property type="entry name" value="DNA_pol_A"/>
    <property type="match status" value="1"/>
</dbReference>
<comment type="catalytic activity">
    <reaction evidence="3">
        <text>DNA(n) + a 2'-deoxyribonucleoside 5'-triphosphate = DNA(n+1) + diphosphate</text>
        <dbReference type="Rhea" id="RHEA:22508"/>
        <dbReference type="Rhea" id="RHEA-COMP:17339"/>
        <dbReference type="Rhea" id="RHEA-COMP:17340"/>
        <dbReference type="ChEBI" id="CHEBI:33019"/>
        <dbReference type="ChEBI" id="CHEBI:61560"/>
        <dbReference type="ChEBI" id="CHEBI:173112"/>
        <dbReference type="EC" id="2.7.7.7"/>
    </reaction>
</comment>
<keyword evidence="5" id="KW-0540">Nuclease</keyword>
<evidence type="ECO:0000313" key="5">
    <source>
        <dbReference type="EMBL" id="GGH61193.1"/>
    </source>
</evidence>
<evidence type="ECO:0000259" key="4">
    <source>
        <dbReference type="SMART" id="SM00482"/>
    </source>
</evidence>
<dbReference type="NCBIfam" id="NF011538">
    <property type="entry name" value="PRK14975.1-1"/>
    <property type="match status" value="1"/>
</dbReference>
<dbReference type="Proteomes" id="UP000600171">
    <property type="component" value="Unassembled WGS sequence"/>
</dbReference>
<dbReference type="EC" id="2.7.7.7" evidence="1"/>
<dbReference type="PANTHER" id="PTHR10133">
    <property type="entry name" value="DNA POLYMERASE I"/>
    <property type="match status" value="1"/>
</dbReference>
<keyword evidence="6" id="KW-1185">Reference proteome</keyword>
<dbReference type="GO" id="GO:0003887">
    <property type="term" value="F:DNA-directed DNA polymerase activity"/>
    <property type="evidence" value="ECO:0007669"/>
    <property type="project" value="UniProtKB-EC"/>
</dbReference>
<protein>
    <recommendedName>
        <fullName evidence="1">DNA-directed DNA polymerase</fullName>
        <ecNumber evidence="1">2.7.7.7</ecNumber>
    </recommendedName>
</protein>
<dbReference type="SMART" id="SM00482">
    <property type="entry name" value="POLAc"/>
    <property type="match status" value="1"/>
</dbReference>
<dbReference type="SUPFAM" id="SSF56672">
    <property type="entry name" value="DNA/RNA polymerases"/>
    <property type="match status" value="1"/>
</dbReference>
<dbReference type="EMBL" id="BMDC01000001">
    <property type="protein sequence ID" value="GGH61193.1"/>
    <property type="molecule type" value="Genomic_DNA"/>
</dbReference>
<dbReference type="GO" id="GO:0003677">
    <property type="term" value="F:DNA binding"/>
    <property type="evidence" value="ECO:0007669"/>
    <property type="project" value="InterPro"/>
</dbReference>
<dbReference type="GO" id="GO:0006302">
    <property type="term" value="P:double-strand break repair"/>
    <property type="evidence" value="ECO:0007669"/>
    <property type="project" value="TreeGrafter"/>
</dbReference>
<dbReference type="Gene3D" id="3.30.70.370">
    <property type="match status" value="1"/>
</dbReference>
<keyword evidence="5" id="KW-0269">Exonuclease</keyword>
<organism evidence="5 6">
    <name type="scientific">Rothia aerolata</name>
    <dbReference type="NCBI Taxonomy" id="1812262"/>
    <lineage>
        <taxon>Bacteria</taxon>
        <taxon>Bacillati</taxon>
        <taxon>Actinomycetota</taxon>
        <taxon>Actinomycetes</taxon>
        <taxon>Micrococcales</taxon>
        <taxon>Micrococcaceae</taxon>
        <taxon>Rothia</taxon>
    </lineage>
</organism>
<reference evidence="5 6" key="1">
    <citation type="journal article" date="2014" name="Int. J. Syst. Evol. Microbiol.">
        <title>Complete genome sequence of Corynebacterium casei LMG S-19264T (=DSM 44701T), isolated from a smear-ripened cheese.</title>
        <authorList>
            <consortium name="US DOE Joint Genome Institute (JGI-PGF)"/>
            <person name="Walter F."/>
            <person name="Albersmeier A."/>
            <person name="Kalinowski J."/>
            <person name="Ruckert C."/>
        </authorList>
    </citation>
    <scope>NUCLEOTIDE SEQUENCE [LARGE SCALE GENOMIC DNA]</scope>
    <source>
        <strain evidence="5 6">CCM 8669</strain>
    </source>
</reference>
<dbReference type="GO" id="GO:0006261">
    <property type="term" value="P:DNA-templated DNA replication"/>
    <property type="evidence" value="ECO:0007669"/>
    <property type="project" value="InterPro"/>
</dbReference>